<dbReference type="Gene3D" id="3.20.20.450">
    <property type="entry name" value="EAL domain"/>
    <property type="match status" value="1"/>
</dbReference>
<dbReference type="CDD" id="cd01948">
    <property type="entry name" value="EAL"/>
    <property type="match status" value="1"/>
</dbReference>
<dbReference type="Pfam" id="PF00990">
    <property type="entry name" value="GGDEF"/>
    <property type="match status" value="1"/>
</dbReference>
<dbReference type="SMART" id="SM00267">
    <property type="entry name" value="GGDEF"/>
    <property type="match status" value="1"/>
</dbReference>
<dbReference type="SMART" id="SM00052">
    <property type="entry name" value="EAL"/>
    <property type="match status" value="1"/>
</dbReference>
<keyword evidence="4" id="KW-1185">Reference proteome</keyword>
<dbReference type="InterPro" id="IPR052155">
    <property type="entry name" value="Biofilm_reg_signaling"/>
</dbReference>
<dbReference type="RefSeq" id="WP_130648199.1">
    <property type="nucleotide sequence ID" value="NZ_BMHA01000001.1"/>
</dbReference>
<evidence type="ECO:0008006" key="5">
    <source>
        <dbReference type="Google" id="ProtNLM"/>
    </source>
</evidence>
<dbReference type="NCBIfam" id="TIGR00254">
    <property type="entry name" value="GGDEF"/>
    <property type="match status" value="1"/>
</dbReference>
<dbReference type="PROSITE" id="PS50883">
    <property type="entry name" value="EAL"/>
    <property type="match status" value="1"/>
</dbReference>
<dbReference type="InterPro" id="IPR035965">
    <property type="entry name" value="PAS-like_dom_sf"/>
</dbReference>
<proteinExistence type="predicted"/>
<evidence type="ECO:0000259" key="1">
    <source>
        <dbReference type="PROSITE" id="PS50883"/>
    </source>
</evidence>
<gene>
    <name evidence="3" type="ORF">GCM10011354_01520</name>
</gene>
<protein>
    <recommendedName>
        <fullName evidence="5">Diguanylate cyclase (GGDEF) domain-containing protein</fullName>
    </recommendedName>
</protein>
<dbReference type="SUPFAM" id="SSF55073">
    <property type="entry name" value="Nucleotide cyclase"/>
    <property type="match status" value="1"/>
</dbReference>
<dbReference type="InterPro" id="IPR043128">
    <property type="entry name" value="Rev_trsase/Diguanyl_cyclase"/>
</dbReference>
<evidence type="ECO:0000259" key="2">
    <source>
        <dbReference type="PROSITE" id="PS50887"/>
    </source>
</evidence>
<dbReference type="PROSITE" id="PS50887">
    <property type="entry name" value="GGDEF"/>
    <property type="match status" value="1"/>
</dbReference>
<dbReference type="CDD" id="cd01949">
    <property type="entry name" value="GGDEF"/>
    <property type="match status" value="1"/>
</dbReference>
<dbReference type="InterPro" id="IPR035919">
    <property type="entry name" value="EAL_sf"/>
</dbReference>
<accession>A0A8J3EW65</accession>
<comment type="caution">
    <text evidence="3">The sequence shown here is derived from an EMBL/GenBank/DDBJ whole genome shotgun (WGS) entry which is preliminary data.</text>
</comment>
<dbReference type="AlphaFoldDB" id="A0A8J3EW65"/>
<dbReference type="InterPro" id="IPR000160">
    <property type="entry name" value="GGDEF_dom"/>
</dbReference>
<evidence type="ECO:0000313" key="3">
    <source>
        <dbReference type="EMBL" id="GGI02781.1"/>
    </source>
</evidence>
<dbReference type="InterPro" id="IPR029787">
    <property type="entry name" value="Nucleotide_cyclase"/>
</dbReference>
<dbReference type="OrthoDB" id="23692at2"/>
<feature type="domain" description="EAL" evidence="1">
    <location>
        <begin position="298"/>
        <end position="552"/>
    </location>
</feature>
<dbReference type="InterPro" id="IPR001633">
    <property type="entry name" value="EAL_dom"/>
</dbReference>
<dbReference type="Gene3D" id="3.30.70.270">
    <property type="match status" value="1"/>
</dbReference>
<organism evidence="3 4">
    <name type="scientific">Egicoccus halophilus</name>
    <dbReference type="NCBI Taxonomy" id="1670830"/>
    <lineage>
        <taxon>Bacteria</taxon>
        <taxon>Bacillati</taxon>
        <taxon>Actinomycetota</taxon>
        <taxon>Nitriliruptoria</taxon>
        <taxon>Egicoccales</taxon>
        <taxon>Egicoccaceae</taxon>
        <taxon>Egicoccus</taxon>
    </lineage>
</organism>
<feature type="domain" description="GGDEF" evidence="2">
    <location>
        <begin position="158"/>
        <end position="289"/>
    </location>
</feature>
<dbReference type="SUPFAM" id="SSF141868">
    <property type="entry name" value="EAL domain-like"/>
    <property type="match status" value="1"/>
</dbReference>
<dbReference type="PANTHER" id="PTHR44757:SF2">
    <property type="entry name" value="BIOFILM ARCHITECTURE MAINTENANCE PROTEIN MBAA"/>
    <property type="match status" value="1"/>
</dbReference>
<evidence type="ECO:0000313" key="4">
    <source>
        <dbReference type="Proteomes" id="UP000650511"/>
    </source>
</evidence>
<dbReference type="EMBL" id="BMHA01000001">
    <property type="protein sequence ID" value="GGI02781.1"/>
    <property type="molecule type" value="Genomic_DNA"/>
</dbReference>
<sequence length="554" mass="59115">MDVETRDDVFARRAAQLLLGSPDPVWFVGPGGAVEQANAAARALLGWGGSLPSDHATVFTPASRMLLDMEVLPRLEAGESWRGELVAVDAGRRVPLAVLLVPGEDGDGHAWFAVLASDLRPHQAQQAALERLGTHDELTGLVNRPAFLEQAEVAVRSRGGAVVLVDVDDLASVNETLGHAAGDAVLVEVATRLRSGVVSSTVVARLGGDEFALFLPGAEVTEAHRLAGELHTRLSRPTVVGGRLCRVGVSVGVAASSGGSEVHTLLRQADVALYLARTHGGGRVEVHTPEDHQRVSDLLRLRTDVREALDRGEFRLEYQPIVWLDTGLVRGVEALLRWDHPDLGPIGPDAFVPLLEASGDILDVGRWVLHESLRQLAAWDELGPAAATWTVSVNVAVAQLRPQLEEEVRSALVGAGVAPGRLTLEITETGMVDDTVSTGELLQRLRQAGVRVALDDFGTGFATLDSLRRLPVDQLKIDRSFTAALDDVGADALVSGICRMAAALGLTVVAEGIEHVGQVEHLRRLACDFGQGYLWSRPVRPERLSEVAAALPTV</sequence>
<dbReference type="Proteomes" id="UP000650511">
    <property type="component" value="Unassembled WGS sequence"/>
</dbReference>
<dbReference type="SUPFAM" id="SSF55785">
    <property type="entry name" value="PYP-like sensor domain (PAS domain)"/>
    <property type="match status" value="1"/>
</dbReference>
<reference evidence="3" key="2">
    <citation type="submission" date="2020-09" db="EMBL/GenBank/DDBJ databases">
        <authorList>
            <person name="Sun Q."/>
            <person name="Zhou Y."/>
        </authorList>
    </citation>
    <scope>NUCLEOTIDE SEQUENCE</scope>
    <source>
        <strain evidence="3">CGMCC 1.14988</strain>
    </source>
</reference>
<reference evidence="3" key="1">
    <citation type="journal article" date="2014" name="Int. J. Syst. Evol. Microbiol.">
        <title>Complete genome sequence of Corynebacterium casei LMG S-19264T (=DSM 44701T), isolated from a smear-ripened cheese.</title>
        <authorList>
            <consortium name="US DOE Joint Genome Institute (JGI-PGF)"/>
            <person name="Walter F."/>
            <person name="Albersmeier A."/>
            <person name="Kalinowski J."/>
            <person name="Ruckert C."/>
        </authorList>
    </citation>
    <scope>NUCLEOTIDE SEQUENCE</scope>
    <source>
        <strain evidence="3">CGMCC 1.14988</strain>
    </source>
</reference>
<dbReference type="PANTHER" id="PTHR44757">
    <property type="entry name" value="DIGUANYLATE CYCLASE DGCP"/>
    <property type="match status" value="1"/>
</dbReference>
<name>A0A8J3EW65_9ACTN</name>
<dbReference type="Pfam" id="PF00563">
    <property type="entry name" value="EAL"/>
    <property type="match status" value="1"/>
</dbReference>